<evidence type="ECO:0000256" key="4">
    <source>
        <dbReference type="ARBA" id="ARBA00022676"/>
    </source>
</evidence>
<evidence type="ECO:0000256" key="5">
    <source>
        <dbReference type="ARBA" id="ARBA00022679"/>
    </source>
</evidence>
<evidence type="ECO:0000259" key="9">
    <source>
        <dbReference type="Pfam" id="PF00534"/>
    </source>
</evidence>
<dbReference type="GO" id="GO:0004373">
    <property type="term" value="F:alpha-1,4-glucan glucosyltransferase (UDP-glucose donor) activity"/>
    <property type="evidence" value="ECO:0007669"/>
    <property type="project" value="InterPro"/>
</dbReference>
<reference evidence="13 14" key="1">
    <citation type="journal article" date="2019" name="Nat. Med.">
        <title>A library of human gut bacterial isolates paired with longitudinal multiomics data enables mechanistic microbiome research.</title>
        <authorList>
            <person name="Poyet M."/>
            <person name="Groussin M."/>
            <person name="Gibbons S.M."/>
            <person name="Avila-Pacheco J."/>
            <person name="Jiang X."/>
            <person name="Kearney S.M."/>
            <person name="Perrotta A.R."/>
            <person name="Berdy B."/>
            <person name="Zhao S."/>
            <person name="Lieberman T.D."/>
            <person name="Swanson P.K."/>
            <person name="Smith M."/>
            <person name="Roesemann S."/>
            <person name="Alexander J.E."/>
            <person name="Rich S.A."/>
            <person name="Livny J."/>
            <person name="Vlamakis H."/>
            <person name="Clish C."/>
            <person name="Bullock K."/>
            <person name="Deik A."/>
            <person name="Scott J."/>
            <person name="Pierce K.A."/>
            <person name="Xavier R.J."/>
            <person name="Alm E.J."/>
        </authorList>
    </citation>
    <scope>NUCLEOTIDE SEQUENCE</scope>
    <source>
        <strain evidence="13">BIOML-A179</strain>
        <strain evidence="12 14">BIOML-A198</strain>
    </source>
</reference>
<evidence type="ECO:0000256" key="7">
    <source>
        <dbReference type="HAMAP-Rule" id="MF_00484"/>
    </source>
</evidence>
<feature type="binding site" evidence="7">
    <location>
        <position position="355"/>
    </location>
    <ligand>
        <name>ADP-alpha-D-glucose</name>
        <dbReference type="ChEBI" id="CHEBI:57498"/>
    </ligand>
</feature>
<dbReference type="SUPFAM" id="SSF51161">
    <property type="entry name" value="Trimeric LpxA-like enzymes"/>
    <property type="match status" value="1"/>
</dbReference>
<keyword evidence="4 7" id="KW-0328">Glycosyltransferase</keyword>
<dbReference type="InterPro" id="IPR011835">
    <property type="entry name" value="GS/SS"/>
</dbReference>
<comment type="caution">
    <text evidence="13">The sequence shown here is derived from an EMBL/GenBank/DDBJ whole genome shotgun (WGS) entry which is preliminary data.</text>
</comment>
<feature type="domain" description="Nucleotidyl transferase" evidence="8">
    <location>
        <begin position="29"/>
        <end position="151"/>
    </location>
</feature>
<dbReference type="Gene3D" id="2.160.10.10">
    <property type="entry name" value="Hexapeptide repeat proteins"/>
    <property type="match status" value="1"/>
</dbReference>
<dbReference type="PANTHER" id="PTHR45825">
    <property type="entry name" value="GRANULE-BOUND STARCH SYNTHASE 1, CHLOROPLASTIC/AMYLOPLASTIC"/>
    <property type="match status" value="1"/>
</dbReference>
<dbReference type="SUPFAM" id="SSF53448">
    <property type="entry name" value="Nucleotide-diphospho-sugar transferases"/>
    <property type="match status" value="1"/>
</dbReference>
<dbReference type="InterPro" id="IPR013534">
    <property type="entry name" value="Starch_synth_cat_dom"/>
</dbReference>
<evidence type="ECO:0000313" key="13">
    <source>
        <dbReference type="EMBL" id="MTL93787.1"/>
    </source>
</evidence>
<dbReference type="RefSeq" id="WP_006784324.1">
    <property type="nucleotide sequence ID" value="NZ_JADMYN010000004.1"/>
</dbReference>
<evidence type="ECO:0000256" key="3">
    <source>
        <dbReference type="ARBA" id="ARBA00010281"/>
    </source>
</evidence>
<evidence type="ECO:0000313" key="12">
    <source>
        <dbReference type="EMBL" id="MTK22555.1"/>
    </source>
</evidence>
<dbReference type="UniPathway" id="UPA00164"/>
<keyword evidence="6 7" id="KW-0320">Glycogen biosynthesis</keyword>
<evidence type="ECO:0000256" key="2">
    <source>
        <dbReference type="ARBA" id="ARBA00002764"/>
    </source>
</evidence>
<dbReference type="AlphaFoldDB" id="A0A6I3N6T7"/>
<dbReference type="Gene3D" id="3.40.50.2000">
    <property type="entry name" value="Glycogen Phosphorylase B"/>
    <property type="match status" value="2"/>
</dbReference>
<dbReference type="Proteomes" id="UP000487649">
    <property type="component" value="Unassembled WGS sequence"/>
</dbReference>
<dbReference type="NCBIfam" id="TIGR02095">
    <property type="entry name" value="glgA"/>
    <property type="match status" value="1"/>
</dbReference>
<accession>A0A6I3N6T7</accession>
<evidence type="ECO:0000256" key="1">
    <source>
        <dbReference type="ARBA" id="ARBA00001478"/>
    </source>
</evidence>
<evidence type="ECO:0000256" key="6">
    <source>
        <dbReference type="ARBA" id="ARBA00023056"/>
    </source>
</evidence>
<dbReference type="PANTHER" id="PTHR45825:SF11">
    <property type="entry name" value="ALPHA AMYLASE DOMAIN-CONTAINING PROTEIN"/>
    <property type="match status" value="1"/>
</dbReference>
<keyword evidence="5 7" id="KW-0808">Transferase</keyword>
<evidence type="ECO:0000313" key="14">
    <source>
        <dbReference type="Proteomes" id="UP000487649"/>
    </source>
</evidence>
<comment type="similarity">
    <text evidence="3 7">Belongs to the glycosyltransferase 1 family. Bacterial/plant glycogen synthase subfamily.</text>
</comment>
<feature type="domain" description="Glucose-1-phosphate adenylyltransferase/Bifunctional protein GlmU-like C-terminal hexapeptide" evidence="11">
    <location>
        <begin position="249"/>
        <end position="319"/>
    </location>
</feature>
<dbReference type="Pfam" id="PF00534">
    <property type="entry name" value="Glycos_transf_1"/>
    <property type="match status" value="1"/>
</dbReference>
<dbReference type="SUPFAM" id="SSF53756">
    <property type="entry name" value="UDP-Glycosyltransferase/glycogen phosphorylase"/>
    <property type="match status" value="1"/>
</dbReference>
<evidence type="ECO:0000259" key="10">
    <source>
        <dbReference type="Pfam" id="PF08323"/>
    </source>
</evidence>
<organism evidence="13">
    <name type="scientific">Turicibacter sanguinis</name>
    <dbReference type="NCBI Taxonomy" id="154288"/>
    <lineage>
        <taxon>Bacteria</taxon>
        <taxon>Bacillati</taxon>
        <taxon>Bacillota</taxon>
        <taxon>Erysipelotrichia</taxon>
        <taxon>Erysipelotrichales</taxon>
        <taxon>Turicibacteraceae</taxon>
        <taxon>Turicibacter</taxon>
    </lineage>
</organism>
<comment type="pathway">
    <text evidence="7">Glycan biosynthesis; glycogen biosynthesis.</text>
</comment>
<dbReference type="Pfam" id="PF08323">
    <property type="entry name" value="Glyco_transf_5"/>
    <property type="match status" value="1"/>
</dbReference>
<dbReference type="InterPro" id="IPR001296">
    <property type="entry name" value="Glyco_trans_1"/>
</dbReference>
<proteinExistence type="inferred from homology"/>
<comment type="function">
    <text evidence="2 7">Synthesizes alpha-1,4-glucan chains using ADP-glucose.</text>
</comment>
<dbReference type="EC" id="2.4.1.21" evidence="7"/>
<dbReference type="EMBL" id="WMQV01000007">
    <property type="protein sequence ID" value="MTL93787.1"/>
    <property type="molecule type" value="Genomic_DNA"/>
</dbReference>
<feature type="domain" description="Glycosyl transferase family 1" evidence="9">
    <location>
        <begin position="628"/>
        <end position="783"/>
    </location>
</feature>
<dbReference type="CDD" id="cd04651">
    <property type="entry name" value="LbH_G1P_AT_C"/>
    <property type="match status" value="1"/>
</dbReference>
<dbReference type="EMBL" id="WMQE01000042">
    <property type="protein sequence ID" value="MTK22555.1"/>
    <property type="molecule type" value="Genomic_DNA"/>
</dbReference>
<dbReference type="InterPro" id="IPR056818">
    <property type="entry name" value="GlmU/GlgC-like_hexapep"/>
</dbReference>
<dbReference type="InterPro" id="IPR029044">
    <property type="entry name" value="Nucleotide-diphossugar_trans"/>
</dbReference>
<evidence type="ECO:0000259" key="8">
    <source>
        <dbReference type="Pfam" id="PF00483"/>
    </source>
</evidence>
<evidence type="ECO:0000259" key="11">
    <source>
        <dbReference type="Pfam" id="PF24894"/>
    </source>
</evidence>
<comment type="catalytic activity">
    <reaction evidence="1 7">
        <text>[(1-&gt;4)-alpha-D-glucosyl](n) + ADP-alpha-D-glucose = [(1-&gt;4)-alpha-D-glucosyl](n+1) + ADP + H(+)</text>
        <dbReference type="Rhea" id="RHEA:18189"/>
        <dbReference type="Rhea" id="RHEA-COMP:9584"/>
        <dbReference type="Rhea" id="RHEA-COMP:9587"/>
        <dbReference type="ChEBI" id="CHEBI:15378"/>
        <dbReference type="ChEBI" id="CHEBI:15444"/>
        <dbReference type="ChEBI" id="CHEBI:57498"/>
        <dbReference type="ChEBI" id="CHEBI:456216"/>
        <dbReference type="EC" id="2.4.1.21"/>
    </reaction>
</comment>
<dbReference type="HAMAP" id="MF_00484">
    <property type="entry name" value="Glycogen_synth"/>
    <property type="match status" value="1"/>
</dbReference>
<sequence>MKNKALCVIDGTNTSQSLQNLLNQRCVAALPFAGRYRLIDFALSNAVHSGITNVSIFPDGDYHSLSDHIRSGKFWGLDRKVDGLFLLPPKKEVSAVANTLTFARMREYIEYFMRSRQQYVVMYHANIITSIPFEKLLQSHIESKADVTQVYYRNRSVGIFVLSREYLIDLILRYEISPYQTVTDLVEMCDGLKVNHYHHSTYTRTIESIVSYYRANLDMLHYEYGFQIFLLERPVLTKTKDESPTFYKKQADVSNSLIANGCNIEGKVENCIIFRDVTIKRGAVVKNSVILPRTIIGENSIINNVITDKHAYINDGARLSGQDYAPVIIGKGQRVMGNKGISVAQISTECVPFYKTGGLADVTADLTKELINQGLNVDVILPYLSSLAERYNENLTHQFQSLIAINELEIPYDVYRYSKEGVNYFFISYGELSRENLYGYSDDCRRYELYCYVALDFIEKSGLKYDVIHCHDWLTGLVPFFMKNIFMKQSDHFAYTKTVFTIHNIHYQGICDVSDLGVISTLATIPNEIMLFEKVNFMKTAIVMSDEITTVSETYCNEICYPYFAEGLDRFIVARKDHLHGILNGINYDYNNPATDLSIFKRYSFKTIEVKKENKMQMQRELGLVVNANVPIIGMVTRMVEQKGFDLILEVFEELIREDIQFVLLGDGEAKYTSFFRRMAEKYPTKVSVNIGFHSYNSQMIYAGSDIFLMPSRFEPCGISQMIALKYGTIPVVRETGGLKDTIIPYNEFIQYGNGFGFAHYNAHDMLFTLKRALGFYRMPEHWGKLVKSAMEQDLSWKKSTEKYINLYRHLVNEE</sequence>
<dbReference type="Gene3D" id="3.90.550.10">
    <property type="entry name" value="Spore Coat Polysaccharide Biosynthesis Protein SpsA, Chain A"/>
    <property type="match status" value="2"/>
</dbReference>
<feature type="domain" description="Starch synthase catalytic" evidence="10">
    <location>
        <begin position="343"/>
        <end position="572"/>
    </location>
</feature>
<dbReference type="Pfam" id="PF00483">
    <property type="entry name" value="NTP_transferase"/>
    <property type="match status" value="1"/>
</dbReference>
<dbReference type="GO" id="GO:0009011">
    <property type="term" value="F:alpha-1,4-glucan glucosyltransferase (ADP-glucose donor) activity"/>
    <property type="evidence" value="ECO:0007669"/>
    <property type="project" value="UniProtKB-UniRule"/>
</dbReference>
<dbReference type="Pfam" id="PF24894">
    <property type="entry name" value="Hexapep_GlmU"/>
    <property type="match status" value="1"/>
</dbReference>
<protein>
    <recommendedName>
        <fullName evidence="7">Glycogen synthase</fullName>
        <ecNumber evidence="7">2.4.1.21</ecNumber>
    </recommendedName>
    <alternativeName>
        <fullName evidence="7">Starch [bacterial glycogen] synthase</fullName>
    </alternativeName>
</protein>
<name>A0A6I3N6T7_9FIRM</name>
<dbReference type="InterPro" id="IPR005835">
    <property type="entry name" value="NTP_transferase_dom"/>
</dbReference>
<dbReference type="CDD" id="cd03791">
    <property type="entry name" value="GT5_Glycogen_synthase_DULL1-like"/>
    <property type="match status" value="1"/>
</dbReference>
<gene>
    <name evidence="7" type="primary">glgA</name>
    <name evidence="13" type="ORF">GMA64_04545</name>
    <name evidence="12" type="ORF">GMA92_14150</name>
</gene>
<dbReference type="GO" id="GO:0005978">
    <property type="term" value="P:glycogen biosynthetic process"/>
    <property type="evidence" value="ECO:0007669"/>
    <property type="project" value="UniProtKB-UniRule"/>
</dbReference>
<dbReference type="InterPro" id="IPR011004">
    <property type="entry name" value="Trimer_LpxA-like_sf"/>
</dbReference>